<protein>
    <submittedName>
        <fullName evidence="5">Carbon monoxide dehydrogenase</fullName>
    </submittedName>
</protein>
<proteinExistence type="predicted"/>
<dbReference type="Gene3D" id="3.30.390.50">
    <property type="entry name" value="CO dehydrogenase flavoprotein, C-terminal domain"/>
    <property type="match status" value="1"/>
</dbReference>
<dbReference type="Pfam" id="PF00941">
    <property type="entry name" value="FAD_binding_5"/>
    <property type="match status" value="1"/>
</dbReference>
<comment type="caution">
    <text evidence="5">The sequence shown here is derived from an EMBL/GenBank/DDBJ whole genome shotgun (WGS) entry which is preliminary data.</text>
</comment>
<dbReference type="SMART" id="SM01092">
    <property type="entry name" value="CO_deh_flav_C"/>
    <property type="match status" value="1"/>
</dbReference>
<evidence type="ECO:0000259" key="4">
    <source>
        <dbReference type="PROSITE" id="PS51387"/>
    </source>
</evidence>
<dbReference type="NCBIfam" id="NF041019">
    <property type="entry name" value="glyceraldDH_beta"/>
    <property type="match status" value="1"/>
</dbReference>
<dbReference type="InterPro" id="IPR016166">
    <property type="entry name" value="FAD-bd_PCMH"/>
</dbReference>
<dbReference type="InterPro" id="IPR051312">
    <property type="entry name" value="Diverse_Substr_Oxidored"/>
</dbReference>
<organism evidence="5 6">
    <name type="scientific">Acidianus hospitalis</name>
    <dbReference type="NCBI Taxonomy" id="563177"/>
    <lineage>
        <taxon>Archaea</taxon>
        <taxon>Thermoproteota</taxon>
        <taxon>Thermoprotei</taxon>
        <taxon>Sulfolobales</taxon>
        <taxon>Sulfolobaceae</taxon>
        <taxon>Acidianus</taxon>
    </lineage>
</organism>
<feature type="domain" description="FAD-binding PCMH-type" evidence="4">
    <location>
        <begin position="1"/>
        <end position="175"/>
    </location>
</feature>
<dbReference type="Gene3D" id="3.30.465.10">
    <property type="match status" value="1"/>
</dbReference>
<dbReference type="PANTHER" id="PTHR42659:SF2">
    <property type="entry name" value="XANTHINE DEHYDROGENASE SUBUNIT C-RELATED"/>
    <property type="match status" value="1"/>
</dbReference>
<dbReference type="Pfam" id="PF03450">
    <property type="entry name" value="CO_deh_flav_C"/>
    <property type="match status" value="1"/>
</dbReference>
<dbReference type="SUPFAM" id="SSF56176">
    <property type="entry name" value="FAD-binding/transporter-associated domain-like"/>
    <property type="match status" value="1"/>
</dbReference>
<gene>
    <name evidence="5" type="ORF">DDW13_04450</name>
</gene>
<dbReference type="InterPro" id="IPR016169">
    <property type="entry name" value="FAD-bd_PCMH_sub2"/>
</dbReference>
<sequence length="283" mass="31532">MYPPEFGYYKPESLADALDFLKGGNVKPLAGGQSLIPMLKFRILQPKFILDLNPLKELSYIKPEENTVKIGALTRYSEMVKSGIVRRDLPLLHEASGKVGDMQVRNMGTIGGSLSNADPSADLPAVALAYDAKIKLISTQGERVVEARDFFKGPFTTELREDEILSEVELPILKGYNHKYAKIVRRAGDFALVGMAVLAKVGETIEDIRIAYTGVSDKAYRPYELEKTLLNSKPTEDLLRKFSEEVTKEVNPPSDSRGSSDYKKKIMKNLTFNVLKEVILRAS</sequence>
<evidence type="ECO:0000256" key="1">
    <source>
        <dbReference type="ARBA" id="ARBA00022630"/>
    </source>
</evidence>
<dbReference type="PROSITE" id="PS51387">
    <property type="entry name" value="FAD_PCMH"/>
    <property type="match status" value="1"/>
</dbReference>
<dbReference type="Proteomes" id="UP000245638">
    <property type="component" value="Unassembled WGS sequence"/>
</dbReference>
<dbReference type="InterPro" id="IPR036683">
    <property type="entry name" value="CO_DH_flav_C_dom_sf"/>
</dbReference>
<dbReference type="GO" id="GO:0016491">
    <property type="term" value="F:oxidoreductase activity"/>
    <property type="evidence" value="ECO:0007669"/>
    <property type="project" value="UniProtKB-KW"/>
</dbReference>
<dbReference type="SUPFAM" id="SSF55447">
    <property type="entry name" value="CO dehydrogenase flavoprotein C-terminal domain-like"/>
    <property type="match status" value="1"/>
</dbReference>
<dbReference type="InterPro" id="IPR036318">
    <property type="entry name" value="FAD-bd_PCMH-like_sf"/>
</dbReference>
<evidence type="ECO:0000313" key="5">
    <source>
        <dbReference type="EMBL" id="PVU75778.1"/>
    </source>
</evidence>
<dbReference type="AlphaFoldDB" id="A0A2T9X6Q3"/>
<keyword evidence="3" id="KW-0560">Oxidoreductase</keyword>
<dbReference type="InterPro" id="IPR053586">
    <property type="entry name" value="Glyceraldehyde_DH_medium"/>
</dbReference>
<accession>A0A2T9X6Q3</accession>
<dbReference type="Gene3D" id="3.30.43.10">
    <property type="entry name" value="Uridine Diphospho-n-acetylenolpyruvylglucosamine Reductase, domain 2"/>
    <property type="match status" value="1"/>
</dbReference>
<evidence type="ECO:0000256" key="3">
    <source>
        <dbReference type="ARBA" id="ARBA00023002"/>
    </source>
</evidence>
<keyword evidence="1" id="KW-0285">Flavoprotein</keyword>
<reference evidence="5 6" key="1">
    <citation type="journal article" date="2015" name="Appl. Environ. Microbiol.">
        <title>Nanoarchaeota, Their Sulfolobales Host, and Nanoarchaeota Virus Distribution across Yellowstone National Park Hot Springs.</title>
        <authorList>
            <person name="Munson-McGee J.H."/>
            <person name="Field E.K."/>
            <person name="Bateson M."/>
            <person name="Rooney C."/>
            <person name="Stepanauskas R."/>
            <person name="Young M.J."/>
        </authorList>
    </citation>
    <scope>NUCLEOTIDE SEQUENCE [LARGE SCALE GENOMIC DNA]</scope>
    <source>
        <strain evidence="5">SCGC AC-742_N10</strain>
    </source>
</reference>
<evidence type="ECO:0000313" key="6">
    <source>
        <dbReference type="Proteomes" id="UP000245638"/>
    </source>
</evidence>
<dbReference type="PANTHER" id="PTHR42659">
    <property type="entry name" value="XANTHINE DEHYDROGENASE SUBUNIT C-RELATED"/>
    <property type="match status" value="1"/>
</dbReference>
<dbReference type="InterPro" id="IPR016167">
    <property type="entry name" value="FAD-bd_PCMH_sub1"/>
</dbReference>
<keyword evidence="2" id="KW-0274">FAD</keyword>
<dbReference type="InterPro" id="IPR002346">
    <property type="entry name" value="Mopterin_DH_FAD-bd"/>
</dbReference>
<dbReference type="EMBL" id="QEFD01000132">
    <property type="protein sequence ID" value="PVU75778.1"/>
    <property type="molecule type" value="Genomic_DNA"/>
</dbReference>
<dbReference type="GO" id="GO:0071949">
    <property type="term" value="F:FAD binding"/>
    <property type="evidence" value="ECO:0007669"/>
    <property type="project" value="InterPro"/>
</dbReference>
<name>A0A2T9X6Q3_9CREN</name>
<evidence type="ECO:0000256" key="2">
    <source>
        <dbReference type="ARBA" id="ARBA00022827"/>
    </source>
</evidence>
<dbReference type="InterPro" id="IPR005107">
    <property type="entry name" value="CO_DH_flav_C"/>
</dbReference>
<dbReference type="FunFam" id="3.30.465.10:FF:000017">
    <property type="entry name" value="Xanthine dehydrogenase, FAD binding subunit"/>
    <property type="match status" value="1"/>
</dbReference>